<feature type="region of interest" description="Disordered" evidence="1">
    <location>
        <begin position="54"/>
        <end position="74"/>
    </location>
</feature>
<dbReference type="KEGG" id="hhy:Halhy_1546"/>
<dbReference type="OrthoDB" id="648925at2"/>
<dbReference type="HOGENOM" id="CLU_1025895_0_0_10"/>
<proteinExistence type="predicted"/>
<gene>
    <name evidence="3" type="ordered locus">Halhy_1546</name>
</gene>
<dbReference type="AlphaFoldDB" id="F4KZG8"/>
<protein>
    <recommendedName>
        <fullName evidence="5">DUF3575 domain-containing protein</fullName>
    </recommendedName>
</protein>
<keyword evidence="2" id="KW-0812">Transmembrane</keyword>
<accession>F4KZG8</accession>
<evidence type="ECO:0008006" key="5">
    <source>
        <dbReference type="Google" id="ProtNLM"/>
    </source>
</evidence>
<evidence type="ECO:0000313" key="4">
    <source>
        <dbReference type="Proteomes" id="UP000008461"/>
    </source>
</evidence>
<dbReference type="RefSeq" id="WP_013763992.1">
    <property type="nucleotide sequence ID" value="NC_015510.1"/>
</dbReference>
<organism evidence="3 4">
    <name type="scientific">Haliscomenobacter hydrossis (strain ATCC 27775 / DSM 1100 / LMG 10767 / O)</name>
    <dbReference type="NCBI Taxonomy" id="760192"/>
    <lineage>
        <taxon>Bacteria</taxon>
        <taxon>Pseudomonadati</taxon>
        <taxon>Bacteroidota</taxon>
        <taxon>Saprospiria</taxon>
        <taxon>Saprospirales</taxon>
        <taxon>Haliscomenobacteraceae</taxon>
        <taxon>Haliscomenobacter</taxon>
    </lineage>
</organism>
<keyword evidence="2" id="KW-0472">Membrane</keyword>
<sequence>MKRYDAPVIVVIFMLTLSSCATLFNTKRSRLRIIADEPKELSFDKDTLNKFRTENQLDPNRDKSLQNDNPNEKHSNILKITPLKITGFVNPSIEVSHETRTGKSFSTQFMASYLLPSSIWNLGTGIHPGVKGLRVAVEEKFYLKRSAPLGRYVSVEFNYLKNQYKDIWYFGVADTYTDTTSFNNYPDTFGVKKQTFSFNLKFGHQMIVKRLAFDYYIGFGLKYRDVTHFDRIDPSDEMEIPRHPNVHYFKNLEGKSWTVSIPLNLRIGWTF</sequence>
<name>F4KZG8_HALH1</name>
<keyword evidence="2" id="KW-1133">Transmembrane helix</keyword>
<evidence type="ECO:0000313" key="3">
    <source>
        <dbReference type="EMBL" id="AEE49438.1"/>
    </source>
</evidence>
<dbReference type="PROSITE" id="PS51257">
    <property type="entry name" value="PROKAR_LIPOPROTEIN"/>
    <property type="match status" value="1"/>
</dbReference>
<keyword evidence="4" id="KW-1185">Reference proteome</keyword>
<dbReference type="eggNOG" id="ENOG5031548">
    <property type="taxonomic scope" value="Bacteria"/>
</dbReference>
<feature type="transmembrane region" description="Helical" evidence="2">
    <location>
        <begin position="6"/>
        <end position="24"/>
    </location>
</feature>
<reference evidence="3 4" key="1">
    <citation type="journal article" date="2011" name="Stand. Genomic Sci.">
        <title>Complete genome sequence of Haliscomenobacter hydrossis type strain (O).</title>
        <authorList>
            <consortium name="US DOE Joint Genome Institute (JGI-PGF)"/>
            <person name="Daligault H."/>
            <person name="Lapidus A."/>
            <person name="Zeytun A."/>
            <person name="Nolan M."/>
            <person name="Lucas S."/>
            <person name="Del Rio T.G."/>
            <person name="Tice H."/>
            <person name="Cheng J.F."/>
            <person name="Tapia R."/>
            <person name="Han C."/>
            <person name="Goodwin L."/>
            <person name="Pitluck S."/>
            <person name="Liolios K."/>
            <person name="Pagani I."/>
            <person name="Ivanova N."/>
            <person name="Huntemann M."/>
            <person name="Mavromatis K."/>
            <person name="Mikhailova N."/>
            <person name="Pati A."/>
            <person name="Chen A."/>
            <person name="Palaniappan K."/>
            <person name="Land M."/>
            <person name="Hauser L."/>
            <person name="Brambilla E.M."/>
            <person name="Rohde M."/>
            <person name="Verbarg S."/>
            <person name="Goker M."/>
            <person name="Bristow J."/>
            <person name="Eisen J.A."/>
            <person name="Markowitz V."/>
            <person name="Hugenholtz P."/>
            <person name="Kyrpides N.C."/>
            <person name="Klenk H.P."/>
            <person name="Woyke T."/>
        </authorList>
    </citation>
    <scope>NUCLEOTIDE SEQUENCE [LARGE SCALE GENOMIC DNA]</scope>
    <source>
        <strain evidence="4">ATCC 27775 / DSM 1100 / LMG 10767 / O</strain>
    </source>
</reference>
<evidence type="ECO:0000256" key="2">
    <source>
        <dbReference type="SAM" id="Phobius"/>
    </source>
</evidence>
<dbReference type="EMBL" id="CP002691">
    <property type="protein sequence ID" value="AEE49438.1"/>
    <property type="molecule type" value="Genomic_DNA"/>
</dbReference>
<reference key="2">
    <citation type="submission" date="2011-04" db="EMBL/GenBank/DDBJ databases">
        <title>Complete sequence of chromosome of Haliscomenobacter hydrossis DSM 1100.</title>
        <authorList>
            <consortium name="US DOE Joint Genome Institute (JGI-PGF)"/>
            <person name="Lucas S."/>
            <person name="Han J."/>
            <person name="Lapidus A."/>
            <person name="Bruce D."/>
            <person name="Goodwin L."/>
            <person name="Pitluck S."/>
            <person name="Peters L."/>
            <person name="Kyrpides N."/>
            <person name="Mavromatis K."/>
            <person name="Ivanova N."/>
            <person name="Ovchinnikova G."/>
            <person name="Pagani I."/>
            <person name="Daligault H."/>
            <person name="Detter J.C."/>
            <person name="Han C."/>
            <person name="Land M."/>
            <person name="Hauser L."/>
            <person name="Markowitz V."/>
            <person name="Cheng J.-F."/>
            <person name="Hugenholtz P."/>
            <person name="Woyke T."/>
            <person name="Wu D."/>
            <person name="Verbarg S."/>
            <person name="Frueling A."/>
            <person name="Brambilla E."/>
            <person name="Klenk H.-P."/>
            <person name="Eisen J.A."/>
        </authorList>
    </citation>
    <scope>NUCLEOTIDE SEQUENCE</scope>
    <source>
        <strain>DSM 1100</strain>
    </source>
</reference>
<evidence type="ECO:0000256" key="1">
    <source>
        <dbReference type="SAM" id="MobiDB-lite"/>
    </source>
</evidence>
<dbReference type="Proteomes" id="UP000008461">
    <property type="component" value="Chromosome"/>
</dbReference>